<reference evidence="1" key="1">
    <citation type="journal article" date="2023" name="Science">
        <title>Genome structures resolve the early diversification of teleost fishes.</title>
        <authorList>
            <person name="Parey E."/>
            <person name="Louis A."/>
            <person name="Montfort J."/>
            <person name="Bouchez O."/>
            <person name="Roques C."/>
            <person name="Iampietro C."/>
            <person name="Lluch J."/>
            <person name="Castinel A."/>
            <person name="Donnadieu C."/>
            <person name="Desvignes T."/>
            <person name="Floi Bucao C."/>
            <person name="Jouanno E."/>
            <person name="Wen M."/>
            <person name="Mejri S."/>
            <person name="Dirks R."/>
            <person name="Jansen H."/>
            <person name="Henkel C."/>
            <person name="Chen W.J."/>
            <person name="Zahm M."/>
            <person name="Cabau C."/>
            <person name="Klopp C."/>
            <person name="Thompson A.W."/>
            <person name="Robinson-Rechavi M."/>
            <person name="Braasch I."/>
            <person name="Lecointre G."/>
            <person name="Bobe J."/>
            <person name="Postlethwait J.H."/>
            <person name="Berthelot C."/>
            <person name="Roest Crollius H."/>
            <person name="Guiguen Y."/>
        </authorList>
    </citation>
    <scope>NUCLEOTIDE SEQUENCE</scope>
    <source>
        <strain evidence="1">NC1722</strain>
    </source>
</reference>
<dbReference type="InterPro" id="IPR043502">
    <property type="entry name" value="DNA/RNA_pol_sf"/>
</dbReference>
<dbReference type="EMBL" id="JAINUG010000014">
    <property type="protein sequence ID" value="KAJ8414014.1"/>
    <property type="molecule type" value="Genomic_DNA"/>
</dbReference>
<proteinExistence type="predicted"/>
<dbReference type="AlphaFoldDB" id="A0AAD7WZM8"/>
<dbReference type="SUPFAM" id="SSF56672">
    <property type="entry name" value="DNA/RNA polymerases"/>
    <property type="match status" value="1"/>
</dbReference>
<comment type="caution">
    <text evidence="1">The sequence shown here is derived from an EMBL/GenBank/DDBJ whole genome shotgun (WGS) entry which is preliminary data.</text>
</comment>
<dbReference type="InterPro" id="IPR051320">
    <property type="entry name" value="Viral_Replic_Matur_Polypro"/>
</dbReference>
<evidence type="ECO:0008006" key="3">
    <source>
        <dbReference type="Google" id="ProtNLM"/>
    </source>
</evidence>
<name>A0AAD7WZM8_9TELE</name>
<protein>
    <recommendedName>
        <fullName evidence="3">Reverse transcriptase domain-containing protein</fullName>
    </recommendedName>
</protein>
<sequence length="126" mass="14247">MFKRLMEKVLQPVPVSVCMMYLDDILVHVSTYAAVITNLHTAFELITKNSFLGYVISKRGVSTDPEKVEAVEKFPSPMSKGEVRSFLGLASYYQRSIAGFANITWPLHQLTEKGQWFTWSPVSQAN</sequence>
<evidence type="ECO:0000313" key="2">
    <source>
        <dbReference type="Proteomes" id="UP001221898"/>
    </source>
</evidence>
<keyword evidence="2" id="KW-1185">Reference proteome</keyword>
<organism evidence="1 2">
    <name type="scientific">Aldrovandia affinis</name>
    <dbReference type="NCBI Taxonomy" id="143900"/>
    <lineage>
        <taxon>Eukaryota</taxon>
        <taxon>Metazoa</taxon>
        <taxon>Chordata</taxon>
        <taxon>Craniata</taxon>
        <taxon>Vertebrata</taxon>
        <taxon>Euteleostomi</taxon>
        <taxon>Actinopterygii</taxon>
        <taxon>Neopterygii</taxon>
        <taxon>Teleostei</taxon>
        <taxon>Notacanthiformes</taxon>
        <taxon>Halosauridae</taxon>
        <taxon>Aldrovandia</taxon>
    </lineage>
</organism>
<dbReference type="Gene3D" id="3.30.70.270">
    <property type="match status" value="2"/>
</dbReference>
<gene>
    <name evidence="1" type="ORF">AAFF_G00066120</name>
</gene>
<dbReference type="PANTHER" id="PTHR33064:SF37">
    <property type="entry name" value="RIBONUCLEASE H"/>
    <property type="match status" value="1"/>
</dbReference>
<dbReference type="Proteomes" id="UP001221898">
    <property type="component" value="Unassembled WGS sequence"/>
</dbReference>
<evidence type="ECO:0000313" key="1">
    <source>
        <dbReference type="EMBL" id="KAJ8414014.1"/>
    </source>
</evidence>
<accession>A0AAD7WZM8</accession>
<dbReference type="PANTHER" id="PTHR33064">
    <property type="entry name" value="POL PROTEIN"/>
    <property type="match status" value="1"/>
</dbReference>
<dbReference type="InterPro" id="IPR043128">
    <property type="entry name" value="Rev_trsase/Diguanyl_cyclase"/>
</dbReference>